<evidence type="ECO:0000313" key="1">
    <source>
        <dbReference type="EMBL" id="CZS97398.1"/>
    </source>
</evidence>
<keyword evidence="2" id="KW-1185">Reference proteome</keyword>
<protein>
    <submittedName>
        <fullName evidence="1">Uncharacterized protein</fullName>
    </submittedName>
</protein>
<name>A0A1E1KH52_9HELO</name>
<dbReference type="EMBL" id="FJUW01000013">
    <property type="protein sequence ID" value="CZS97398.1"/>
    <property type="molecule type" value="Genomic_DNA"/>
</dbReference>
<organism evidence="1 2">
    <name type="scientific">Rhynchosporium graminicola</name>
    <dbReference type="NCBI Taxonomy" id="2792576"/>
    <lineage>
        <taxon>Eukaryota</taxon>
        <taxon>Fungi</taxon>
        <taxon>Dikarya</taxon>
        <taxon>Ascomycota</taxon>
        <taxon>Pezizomycotina</taxon>
        <taxon>Leotiomycetes</taxon>
        <taxon>Helotiales</taxon>
        <taxon>Ploettnerulaceae</taxon>
        <taxon>Rhynchosporium</taxon>
    </lineage>
</organism>
<gene>
    <name evidence="1" type="ORF">RCO7_00254</name>
</gene>
<dbReference type="Proteomes" id="UP000178129">
    <property type="component" value="Unassembled WGS sequence"/>
</dbReference>
<accession>A0A1E1KH52</accession>
<dbReference type="InParanoid" id="A0A1E1KH52"/>
<dbReference type="AlphaFoldDB" id="A0A1E1KH52"/>
<proteinExistence type="predicted"/>
<reference evidence="2" key="1">
    <citation type="submission" date="2016-03" db="EMBL/GenBank/DDBJ databases">
        <authorList>
            <person name="Ploux O."/>
        </authorList>
    </citation>
    <scope>NUCLEOTIDE SEQUENCE [LARGE SCALE GENOMIC DNA]</scope>
    <source>
        <strain evidence="2">UK7</strain>
    </source>
</reference>
<comment type="caution">
    <text evidence="1">The sequence shown here is derived from an EMBL/GenBank/DDBJ whole genome shotgun (WGS) entry which is preliminary data.</text>
</comment>
<evidence type="ECO:0000313" key="2">
    <source>
        <dbReference type="Proteomes" id="UP000178129"/>
    </source>
</evidence>
<sequence>MCTGNIHEDWYCCRPYLLTVHAYQNALFGLAQPIKHLLSEGANRRVMCQFDGYPPDHITPPLVIEVQRDHRAKDGLLKTTRYYYFALDRESGVWYDIGTERWMQIRGWMAVDSGVKIPCADHRISHYFTMYRTHEEISRLYLGRDKALKFGASPLSHRDARKEKARA</sequence>